<comment type="caution">
    <text evidence="5">The sequence shown here is derived from an EMBL/GenBank/DDBJ whole genome shotgun (WGS) entry which is preliminary data.</text>
</comment>
<dbReference type="PANTHER" id="PTHR44943">
    <property type="entry name" value="CELLULOSE SYNTHASE OPERON PROTEIN C"/>
    <property type="match status" value="1"/>
</dbReference>
<dbReference type="InterPro" id="IPR011990">
    <property type="entry name" value="TPR-like_helical_dom_sf"/>
</dbReference>
<dbReference type="Gene3D" id="3.90.70.10">
    <property type="entry name" value="Cysteine proteinases"/>
    <property type="match status" value="1"/>
</dbReference>
<evidence type="ECO:0000313" key="5">
    <source>
        <dbReference type="EMBL" id="OZS78462.1"/>
    </source>
</evidence>
<accession>A0A264W4F7</accession>
<keyword evidence="2 3" id="KW-0802">TPR repeat</keyword>
<dbReference type="InterPro" id="IPR039564">
    <property type="entry name" value="Peptidase_C39-like"/>
</dbReference>
<dbReference type="InterPro" id="IPR051685">
    <property type="entry name" value="Ycf3/AcsC/BcsC/TPR_MFPF"/>
</dbReference>
<dbReference type="EMBL" id="NOKQ01000196">
    <property type="protein sequence ID" value="OZS78462.1"/>
    <property type="molecule type" value="Genomic_DNA"/>
</dbReference>
<proteinExistence type="predicted"/>
<feature type="domain" description="Peptidase C39-like" evidence="4">
    <location>
        <begin position="304"/>
        <end position="408"/>
    </location>
</feature>
<dbReference type="SMART" id="SM00028">
    <property type="entry name" value="TPR"/>
    <property type="match status" value="8"/>
</dbReference>
<dbReference type="OrthoDB" id="221093at2"/>
<evidence type="ECO:0000259" key="4">
    <source>
        <dbReference type="Pfam" id="PF13529"/>
    </source>
</evidence>
<dbReference type="Proteomes" id="UP000217065">
    <property type="component" value="Unassembled WGS sequence"/>
</dbReference>
<dbReference type="RefSeq" id="WP_094942492.1">
    <property type="nucleotide sequence ID" value="NZ_NOKQ01000196.1"/>
</dbReference>
<keyword evidence="6" id="KW-1185">Reference proteome</keyword>
<reference evidence="5 6" key="1">
    <citation type="submission" date="2017-07" db="EMBL/GenBank/DDBJ databases">
        <title>Tetzosporium hominis gen.nov. sp.nov.</title>
        <authorList>
            <person name="Tetz G."/>
            <person name="Tetz V."/>
        </authorList>
    </citation>
    <scope>NUCLEOTIDE SEQUENCE [LARGE SCALE GENOMIC DNA]</scope>
    <source>
        <strain evidence="5 6">VT-49</strain>
    </source>
</reference>
<protein>
    <recommendedName>
        <fullName evidence="4">Peptidase C39-like domain-containing protein</fullName>
    </recommendedName>
</protein>
<dbReference type="SUPFAM" id="SSF48452">
    <property type="entry name" value="TPR-like"/>
    <property type="match status" value="4"/>
</dbReference>
<dbReference type="Pfam" id="PF13432">
    <property type="entry name" value="TPR_16"/>
    <property type="match status" value="1"/>
</dbReference>
<feature type="repeat" description="TPR" evidence="3">
    <location>
        <begin position="651"/>
        <end position="684"/>
    </location>
</feature>
<organism evidence="5 6">
    <name type="scientific">Tetzosporium hominis</name>
    <dbReference type="NCBI Taxonomy" id="2020506"/>
    <lineage>
        <taxon>Bacteria</taxon>
        <taxon>Bacillati</taxon>
        <taxon>Bacillota</taxon>
        <taxon>Bacilli</taxon>
        <taxon>Bacillales</taxon>
        <taxon>Caryophanaceae</taxon>
        <taxon>Tetzosporium</taxon>
    </lineage>
</organism>
<keyword evidence="1" id="KW-0677">Repeat</keyword>
<dbReference type="Gene3D" id="1.25.40.10">
    <property type="entry name" value="Tetratricopeptide repeat domain"/>
    <property type="match status" value="6"/>
</dbReference>
<sequence>MTTSTVEKALIQTVERLWEKKSLTQLKQFLGTLHTEDDFNELIQQAYENHMAQYADFLKRQAHKKFNSLLTTLWQAGVEANFGRFFKAEELIVNRVFVESLDGPIPHELQVQATQILARIYGALMRYEEVEEQHRLLEKLGSLTPLYKAHFLMDKMEREEAIVLIESLAEEERAQKQHRLDLMLADLYLQEGQPEKSLYYLTTLVEQNPDSFVLRAERVSPLYLAGQLEQALEELRLVNANNPYHHLKHSFVTIEAHILYKLDCLEELVSHVKKYPDYFKGHPYKDVTADAEGKRVLLDLKQPVQKVNYCVPASLAVILQAFGQNEEQEVIARAVKEDQGTQLHHAREYMESIGYESLFFKGTVELYKKLLDAGVPVMLSTLVEMNAHVQVVVGYDDRLQTLKIQDPNEVHPFNLRYDRLKTAYQLRDNLSLVFFPKDKAFVRDWVNLEEHETLAELHSNTSEDEAQCTHIVTYFEKHPTDVAAAVMGILSHSNDVPDEISEKWLALVEERFGAEHVNVKLLKGHYYYWKDEFDKALEMLKFKGLGDNSNALFMKAVSHLKLGELSYAEKALYKSIESSPYQPIAYSYLARIDMQLDSGMRAYRRTDVAMRMAPKDMFVRATEALVYFDNGAYEEAYKRFESIAKEDETDAYAVYEMARARQFQERTEEAEKLYRKSLELDPNEPFAYIRMAEIYSSDSDRSRNVLQEGIKSLPKAIALYTVLADLEAEQENYELALDLYRKASELQSDDVDIQLSIARILLLQEDTVAAVAVVEACLAKEGRSNLFEVAQFVHQNLHDLDIKRSVMSRLEQLMEQATGDELEDLAIHYVDFSNEPALFARTLDTFVAIRSRETTPELLALEGQIHEQMGTRDVARALYEQAGNHVALNQLAKMVDLNEENEDELLARLKRLLLVMPHHEEGIQALIQLFMVREDYEAVLQIGYFGYQDSYQLFRHDAIVIAAFEENKIEEFSHYIDSLRNKVNPEWWYVVKAALAHAADDVEAAEEFLLKARNEPGAYASQFEYVQFLFATGRAKLALNYIRDLMKKNPENPEYAEHFVEALKQSKKMMFLEHYMRKFPRAQLNHHLPHVAKELSEHFLAMMEEEETGLAALKLRAKMFFYSGHAFAFYDTALKRNPKNVALALQLAEFHMNTHMPDEAEIVLLPYSNGENLDVERMLTFAYGEKIKEKAKPKDIAEFEKRIVSLVERTPDDLPLYDIWAEYLAGHEDFKGAIEVLERGLAVNPYYVEFYSMIWKSLQFWHEEKSGPHLKAFTDRMPALVLEHEDFRIERAVAFVDLGDTDAAIALLDSFGPDSNQYDASRFERARVEVLLGNKNTARKLLRSVLAKDHDGMFEALAEEDELLVGLL</sequence>
<feature type="repeat" description="TPR" evidence="3">
    <location>
        <begin position="717"/>
        <end position="750"/>
    </location>
</feature>
<gene>
    <name evidence="5" type="ORF">CF394_06815</name>
</gene>
<dbReference type="PANTHER" id="PTHR44943:SF8">
    <property type="entry name" value="TPR REPEAT-CONTAINING PROTEIN MJ0263"/>
    <property type="match status" value="1"/>
</dbReference>
<dbReference type="Pfam" id="PF14559">
    <property type="entry name" value="TPR_19"/>
    <property type="match status" value="1"/>
</dbReference>
<evidence type="ECO:0000313" key="6">
    <source>
        <dbReference type="Proteomes" id="UP000217065"/>
    </source>
</evidence>
<name>A0A264W4F7_9BACL</name>
<evidence type="ECO:0000256" key="1">
    <source>
        <dbReference type="ARBA" id="ARBA00022737"/>
    </source>
</evidence>
<dbReference type="PROSITE" id="PS50005">
    <property type="entry name" value="TPR"/>
    <property type="match status" value="2"/>
</dbReference>
<dbReference type="InterPro" id="IPR019734">
    <property type="entry name" value="TPR_rpt"/>
</dbReference>
<evidence type="ECO:0000256" key="2">
    <source>
        <dbReference type="ARBA" id="ARBA00022803"/>
    </source>
</evidence>
<evidence type="ECO:0000256" key="3">
    <source>
        <dbReference type="PROSITE-ProRule" id="PRU00339"/>
    </source>
</evidence>
<dbReference type="Pfam" id="PF13529">
    <property type="entry name" value="Peptidase_C39_2"/>
    <property type="match status" value="1"/>
</dbReference>